<dbReference type="EMBL" id="JAHFXS010001672">
    <property type="protein sequence ID" value="KAG9976184.1"/>
    <property type="molecule type" value="Genomic_DNA"/>
</dbReference>
<organism evidence="2 3">
    <name type="scientific">Aureobasidium melanogenum</name>
    <name type="common">Aureobasidium pullulans var. melanogenum</name>
    <dbReference type="NCBI Taxonomy" id="46634"/>
    <lineage>
        <taxon>Eukaryota</taxon>
        <taxon>Fungi</taxon>
        <taxon>Dikarya</taxon>
        <taxon>Ascomycota</taxon>
        <taxon>Pezizomycotina</taxon>
        <taxon>Dothideomycetes</taxon>
        <taxon>Dothideomycetidae</taxon>
        <taxon>Dothideales</taxon>
        <taxon>Saccotheciaceae</taxon>
        <taxon>Aureobasidium</taxon>
    </lineage>
</organism>
<feature type="compositionally biased region" description="Basic and acidic residues" evidence="1">
    <location>
        <begin position="184"/>
        <end position="194"/>
    </location>
</feature>
<accession>A0A9P8FMV0</accession>
<feature type="non-terminal residue" evidence="2">
    <location>
        <position position="194"/>
    </location>
</feature>
<evidence type="ECO:0000256" key="1">
    <source>
        <dbReference type="SAM" id="MobiDB-lite"/>
    </source>
</evidence>
<name>A0A9P8FMV0_AURME</name>
<dbReference type="AlphaFoldDB" id="A0A9P8FMV0"/>
<reference evidence="2" key="2">
    <citation type="submission" date="2021-08" db="EMBL/GenBank/DDBJ databases">
        <authorList>
            <person name="Gostincar C."/>
            <person name="Sun X."/>
            <person name="Song Z."/>
            <person name="Gunde-Cimerman N."/>
        </authorList>
    </citation>
    <scope>NUCLEOTIDE SEQUENCE</scope>
    <source>
        <strain evidence="2">EXF-9298</strain>
    </source>
</reference>
<reference evidence="2" key="1">
    <citation type="journal article" date="2021" name="J Fungi (Basel)">
        <title>Virulence traits and population genomics of the black yeast Aureobasidium melanogenum.</title>
        <authorList>
            <person name="Cernosa A."/>
            <person name="Sun X."/>
            <person name="Gostincar C."/>
            <person name="Fang C."/>
            <person name="Gunde-Cimerman N."/>
            <person name="Song Z."/>
        </authorList>
    </citation>
    <scope>NUCLEOTIDE SEQUENCE</scope>
    <source>
        <strain evidence="2">EXF-9298</strain>
    </source>
</reference>
<gene>
    <name evidence="2" type="ORF">KCU98_g10882</name>
</gene>
<evidence type="ECO:0000313" key="2">
    <source>
        <dbReference type="EMBL" id="KAG9976184.1"/>
    </source>
</evidence>
<proteinExistence type="predicted"/>
<feature type="compositionally biased region" description="Low complexity" evidence="1">
    <location>
        <begin position="49"/>
        <end position="64"/>
    </location>
</feature>
<feature type="region of interest" description="Disordered" evidence="1">
    <location>
        <begin position="139"/>
        <end position="194"/>
    </location>
</feature>
<keyword evidence="3" id="KW-1185">Reference proteome</keyword>
<comment type="caution">
    <text evidence="2">The sequence shown here is derived from an EMBL/GenBank/DDBJ whole genome shotgun (WGS) entry which is preliminary data.</text>
</comment>
<dbReference type="Proteomes" id="UP000729357">
    <property type="component" value="Unassembled WGS sequence"/>
</dbReference>
<protein>
    <submittedName>
        <fullName evidence="2">Uncharacterized protein</fullName>
    </submittedName>
</protein>
<evidence type="ECO:0000313" key="3">
    <source>
        <dbReference type="Proteomes" id="UP000729357"/>
    </source>
</evidence>
<feature type="compositionally biased region" description="Low complexity" evidence="1">
    <location>
        <begin position="18"/>
        <end position="40"/>
    </location>
</feature>
<feature type="region of interest" description="Disordered" evidence="1">
    <location>
        <begin position="1"/>
        <end position="103"/>
    </location>
</feature>
<sequence>MQQSRPSAPPPEYTRQDPALSTAPPSTPSTLLGSPRTPSSQANPRSNAQSQVQTQPQSQPPTVTEHYAPNSTTKNPDYARPPSPTPSTQTTASTILPSYADTGSYKGFPSEAAYIAALTEWAEHKKYVQPSEEAQSLTGFFGYKTMEDYTGPRTPRDEARMARRKSSQSQGQRGGFVGFFKNLAKKDEGGGHGD</sequence>